<evidence type="ECO:0000256" key="6">
    <source>
        <dbReference type="ARBA" id="ARBA00023242"/>
    </source>
</evidence>
<comment type="subcellular location">
    <subcellularLocation>
        <location evidence="1">Nucleus</location>
    </subcellularLocation>
</comment>
<evidence type="ECO:0000256" key="3">
    <source>
        <dbReference type="ARBA" id="ARBA00023015"/>
    </source>
</evidence>
<dbReference type="InterPro" id="IPR003173">
    <property type="entry name" value="PC4_C"/>
</dbReference>
<keyword evidence="3" id="KW-0805">Transcription regulation</keyword>
<dbReference type="InterPro" id="IPR009044">
    <property type="entry name" value="ssDNA-bd_transcriptional_reg"/>
</dbReference>
<dbReference type="Pfam" id="PF02229">
    <property type="entry name" value="PC4"/>
    <property type="match status" value="1"/>
</dbReference>
<dbReference type="GO" id="GO:0060261">
    <property type="term" value="P:positive regulation of transcription initiation by RNA polymerase II"/>
    <property type="evidence" value="ECO:0007669"/>
    <property type="project" value="InterPro"/>
</dbReference>
<dbReference type="FunFam" id="2.30.31.10:FF:000005">
    <property type="entry name" value="Putative transcriptional co-activator"/>
    <property type="match status" value="1"/>
</dbReference>
<dbReference type="InterPro" id="IPR045125">
    <property type="entry name" value="Sub1/Tcp4-like"/>
</dbReference>
<evidence type="ECO:0000313" key="9">
    <source>
        <dbReference type="Proteomes" id="UP000775213"/>
    </source>
</evidence>
<evidence type="ECO:0000259" key="7">
    <source>
        <dbReference type="Pfam" id="PF02229"/>
    </source>
</evidence>
<gene>
    <name evidence="8" type="ORF">IEQ34_019907</name>
</gene>
<organism evidence="8 9">
    <name type="scientific">Dendrobium chrysotoxum</name>
    <name type="common">Orchid</name>
    <dbReference type="NCBI Taxonomy" id="161865"/>
    <lineage>
        <taxon>Eukaryota</taxon>
        <taxon>Viridiplantae</taxon>
        <taxon>Streptophyta</taxon>
        <taxon>Embryophyta</taxon>
        <taxon>Tracheophyta</taxon>
        <taxon>Spermatophyta</taxon>
        <taxon>Magnoliopsida</taxon>
        <taxon>Liliopsida</taxon>
        <taxon>Asparagales</taxon>
        <taxon>Orchidaceae</taxon>
        <taxon>Epidendroideae</taxon>
        <taxon>Malaxideae</taxon>
        <taxon>Dendrobiinae</taxon>
        <taxon>Dendrobium</taxon>
    </lineage>
</organism>
<keyword evidence="6" id="KW-0539">Nucleus</keyword>
<keyword evidence="9" id="KW-1185">Reference proteome</keyword>
<protein>
    <recommendedName>
        <fullName evidence="7">Transcriptional coactivator p15 (PC4) C-terminal domain-containing protein</fullName>
    </recommendedName>
</protein>
<evidence type="ECO:0000313" key="8">
    <source>
        <dbReference type="EMBL" id="KAH0452608.1"/>
    </source>
</evidence>
<keyword evidence="4" id="KW-0238">DNA-binding</keyword>
<sequence length="101" mass="11478">MWRKGKRYGDESGAGFSAQPAKFSKAYSDDGSGDIVVCELSKGRRVTVRNWQGRIVVDIREFYFKDGKELPGKKGISLPLDQWEILRDHIEEINEAVMENA</sequence>
<dbReference type="Proteomes" id="UP000775213">
    <property type="component" value="Unassembled WGS sequence"/>
</dbReference>
<dbReference type="EMBL" id="JAGFBR010000017">
    <property type="protein sequence ID" value="KAH0452608.1"/>
    <property type="molecule type" value="Genomic_DNA"/>
</dbReference>
<keyword evidence="5" id="KW-0804">Transcription</keyword>
<evidence type="ECO:0000256" key="2">
    <source>
        <dbReference type="ARBA" id="ARBA00009001"/>
    </source>
</evidence>
<dbReference type="PANTHER" id="PTHR13215">
    <property type="entry name" value="RNA POLYMERASE II TRANSCRIPTIONAL COACTIVATOR"/>
    <property type="match status" value="1"/>
</dbReference>
<comment type="similarity">
    <text evidence="2">Belongs to the transcriptional coactivator PC4 family.</text>
</comment>
<dbReference type="SUPFAM" id="SSF54447">
    <property type="entry name" value="ssDNA-binding transcriptional regulator domain"/>
    <property type="match status" value="1"/>
</dbReference>
<evidence type="ECO:0000256" key="4">
    <source>
        <dbReference type="ARBA" id="ARBA00023125"/>
    </source>
</evidence>
<dbReference type="GO" id="GO:0005634">
    <property type="term" value="C:nucleus"/>
    <property type="evidence" value="ECO:0007669"/>
    <property type="project" value="UniProtKB-SubCell"/>
</dbReference>
<evidence type="ECO:0000256" key="5">
    <source>
        <dbReference type="ARBA" id="ARBA00023163"/>
    </source>
</evidence>
<dbReference type="Gene3D" id="2.30.31.10">
    <property type="entry name" value="Transcriptional Coactivator Pc4, Chain A"/>
    <property type="match status" value="1"/>
</dbReference>
<reference evidence="8 9" key="1">
    <citation type="journal article" date="2021" name="Hortic Res">
        <title>Chromosome-scale assembly of the Dendrobium chrysotoxum genome enhances the understanding of orchid evolution.</title>
        <authorList>
            <person name="Zhang Y."/>
            <person name="Zhang G.Q."/>
            <person name="Zhang D."/>
            <person name="Liu X.D."/>
            <person name="Xu X.Y."/>
            <person name="Sun W.H."/>
            <person name="Yu X."/>
            <person name="Zhu X."/>
            <person name="Wang Z.W."/>
            <person name="Zhao X."/>
            <person name="Zhong W.Y."/>
            <person name="Chen H."/>
            <person name="Yin W.L."/>
            <person name="Huang T."/>
            <person name="Niu S.C."/>
            <person name="Liu Z.J."/>
        </authorList>
    </citation>
    <scope>NUCLEOTIDE SEQUENCE [LARGE SCALE GENOMIC DNA]</scope>
    <source>
        <strain evidence="8">Lindl</strain>
    </source>
</reference>
<dbReference type="GO" id="GO:0003677">
    <property type="term" value="F:DNA binding"/>
    <property type="evidence" value="ECO:0007669"/>
    <property type="project" value="UniProtKB-KW"/>
</dbReference>
<feature type="domain" description="Transcriptional coactivator p15 (PC4) C-terminal" evidence="7">
    <location>
        <begin position="38"/>
        <end position="89"/>
    </location>
</feature>
<proteinExistence type="inferred from homology"/>
<dbReference type="GO" id="GO:0003713">
    <property type="term" value="F:transcription coactivator activity"/>
    <property type="evidence" value="ECO:0007669"/>
    <property type="project" value="InterPro"/>
</dbReference>
<comment type="caution">
    <text evidence="8">The sequence shown here is derived from an EMBL/GenBank/DDBJ whole genome shotgun (WGS) entry which is preliminary data.</text>
</comment>
<accession>A0AAV7GA92</accession>
<name>A0AAV7GA92_DENCH</name>
<dbReference type="AlphaFoldDB" id="A0AAV7GA92"/>
<evidence type="ECO:0000256" key="1">
    <source>
        <dbReference type="ARBA" id="ARBA00004123"/>
    </source>
</evidence>